<evidence type="ECO:0000256" key="3">
    <source>
        <dbReference type="SAM" id="Phobius"/>
    </source>
</evidence>
<keyword evidence="3" id="KW-0812">Transmembrane</keyword>
<evidence type="ECO:0000256" key="1">
    <source>
        <dbReference type="PROSITE-ProRule" id="PRU00339"/>
    </source>
</evidence>
<keyword evidence="1" id="KW-0802">TPR repeat</keyword>
<evidence type="ECO:0000313" key="5">
    <source>
        <dbReference type="Proteomes" id="UP000177043"/>
    </source>
</evidence>
<feature type="transmembrane region" description="Helical" evidence="3">
    <location>
        <begin position="477"/>
        <end position="499"/>
    </location>
</feature>
<dbReference type="InterPro" id="IPR011990">
    <property type="entry name" value="TPR-like_helical_dom_sf"/>
</dbReference>
<proteinExistence type="predicted"/>
<dbReference type="EMBL" id="MHTJ01000003">
    <property type="protein sequence ID" value="OHA58492.1"/>
    <property type="molecule type" value="Genomic_DNA"/>
</dbReference>
<dbReference type="Gene3D" id="1.25.40.10">
    <property type="entry name" value="Tetratricopeptide repeat domain"/>
    <property type="match status" value="2"/>
</dbReference>
<feature type="transmembrane region" description="Helical" evidence="3">
    <location>
        <begin position="216"/>
        <end position="234"/>
    </location>
</feature>
<feature type="transmembrane region" description="Helical" evidence="3">
    <location>
        <begin position="116"/>
        <end position="139"/>
    </location>
</feature>
<keyword evidence="3" id="KW-1133">Transmembrane helix</keyword>
<dbReference type="SUPFAM" id="SSF48452">
    <property type="entry name" value="TPR-like"/>
    <property type="match status" value="1"/>
</dbReference>
<evidence type="ECO:0000313" key="4">
    <source>
        <dbReference type="EMBL" id="OHA58492.1"/>
    </source>
</evidence>
<dbReference type="STRING" id="1802438.A2571_01805"/>
<dbReference type="Proteomes" id="UP000177043">
    <property type="component" value="Unassembled WGS sequence"/>
</dbReference>
<gene>
    <name evidence="4" type="ORF">A2571_01805</name>
</gene>
<accession>A0A1G2QER5</accession>
<feature type="transmembrane region" description="Helical" evidence="3">
    <location>
        <begin position="414"/>
        <end position="431"/>
    </location>
</feature>
<dbReference type="PROSITE" id="PS50005">
    <property type="entry name" value="TPR"/>
    <property type="match status" value="1"/>
</dbReference>
<dbReference type="Pfam" id="PF14559">
    <property type="entry name" value="TPR_19"/>
    <property type="match status" value="2"/>
</dbReference>
<feature type="transmembrane region" description="Helical" evidence="3">
    <location>
        <begin position="375"/>
        <end position="402"/>
    </location>
</feature>
<evidence type="ECO:0000256" key="2">
    <source>
        <dbReference type="SAM" id="MobiDB-lite"/>
    </source>
</evidence>
<organism evidence="4 5">
    <name type="scientific">Candidatus Vogelbacteria bacterium RIFOXYD1_FULL_44_32</name>
    <dbReference type="NCBI Taxonomy" id="1802438"/>
    <lineage>
        <taxon>Bacteria</taxon>
        <taxon>Candidatus Vogeliibacteriota</taxon>
    </lineage>
</organism>
<feature type="region of interest" description="Disordered" evidence="2">
    <location>
        <begin position="787"/>
        <end position="817"/>
    </location>
</feature>
<name>A0A1G2QER5_9BACT</name>
<feature type="compositionally biased region" description="Low complexity" evidence="2">
    <location>
        <begin position="787"/>
        <end position="797"/>
    </location>
</feature>
<feature type="repeat" description="TPR" evidence="1">
    <location>
        <begin position="736"/>
        <end position="769"/>
    </location>
</feature>
<protein>
    <submittedName>
        <fullName evidence="4">Uncharacterized protein</fullName>
    </submittedName>
</protein>
<feature type="compositionally biased region" description="Acidic residues" evidence="2">
    <location>
        <begin position="798"/>
        <end position="807"/>
    </location>
</feature>
<feature type="transmembrane region" description="Helical" evidence="3">
    <location>
        <begin position="54"/>
        <end position="72"/>
    </location>
</feature>
<feature type="transmembrane region" description="Helical" evidence="3">
    <location>
        <begin position="146"/>
        <end position="169"/>
    </location>
</feature>
<reference evidence="4 5" key="1">
    <citation type="journal article" date="2016" name="Nat. Commun.">
        <title>Thousands of microbial genomes shed light on interconnected biogeochemical processes in an aquifer system.</title>
        <authorList>
            <person name="Anantharaman K."/>
            <person name="Brown C.T."/>
            <person name="Hug L.A."/>
            <person name="Sharon I."/>
            <person name="Castelle C.J."/>
            <person name="Probst A.J."/>
            <person name="Thomas B.C."/>
            <person name="Singh A."/>
            <person name="Wilkins M.J."/>
            <person name="Karaoz U."/>
            <person name="Brodie E.L."/>
            <person name="Williams K.H."/>
            <person name="Hubbard S.S."/>
            <person name="Banfield J.F."/>
        </authorList>
    </citation>
    <scope>NUCLEOTIDE SEQUENCE [LARGE SCALE GENOMIC DNA]</scope>
</reference>
<feature type="transmembrane region" description="Helical" evidence="3">
    <location>
        <begin position="443"/>
        <end position="465"/>
    </location>
</feature>
<feature type="transmembrane region" description="Helical" evidence="3">
    <location>
        <begin position="277"/>
        <end position="295"/>
    </location>
</feature>
<feature type="transmembrane region" description="Helical" evidence="3">
    <location>
        <begin position="21"/>
        <end position="42"/>
    </location>
</feature>
<dbReference type="PANTHER" id="PTHR12558">
    <property type="entry name" value="CELL DIVISION CYCLE 16,23,27"/>
    <property type="match status" value="1"/>
</dbReference>
<comment type="caution">
    <text evidence="4">The sequence shown here is derived from an EMBL/GenBank/DDBJ whole genome shotgun (WGS) entry which is preliminary data.</text>
</comment>
<dbReference type="SMART" id="SM00028">
    <property type="entry name" value="TPR"/>
    <property type="match status" value="3"/>
</dbReference>
<feature type="transmembrane region" description="Helical" evidence="3">
    <location>
        <begin position="189"/>
        <end position="209"/>
    </location>
</feature>
<sequence length="817" mass="88997">MPIVKIESAREAILAPVRRSMISANTAAFFTLFVGIIILPLISLSQFGIGPDVAKKFFLLGVLVVTIALWLVGRLQDGEVKLPWSLPMIFLPLISVSFIISAIFSTGVRHSLLGSLYQSGTALSILALSALTFFIVLFVDSRKHLFNLYLGISLAALVVAVYYLLVVPLGSWLWPSLFNYLPQVLIGKWYETAVFFGFTALVALFMLELPALGTSLVLKRLSIASFVASLLMLMFTNFTIVWIITGVIALSVFVYALAASAGQQTEVRRGFLDGRQVFRPSFFFLLLALLFIILGRPGGPLNDGLNTIYAKANVSFVEVRPGWASTLMVATEVLKRDPLTGIGPNNFSNAWASYRPRVVNELQYWNVDFADSVGIIPTFVVTTGLAGTLALVLFFLSLVYVAVKSISKLPNDPLTQFLVVLSGVGALYFWLTSFLYTPDAIGLPMLFVMTGLFLASLTVAKILPVKTIQINSNPRTYFAYLLVLVLLLVMAITGGYILLQRFWSVVRYQQATVALAKSEVDKADSLVISAIKLNSKDPLYYRLLSRIKLEELNRLISTAEGKSESAKPILQNMIGTAIAAAQEAVKLDPGSYGSTVALGNVYEYLAGLGVAGAYDQAKVAYEDAAKKNQNNPEILLSLARLEITQGKFASARTYLEKALAIKSNYSSSILLLSQLDLEDIGTSAAIKRLETALAAVPNDTSLLFQLGFLRYRAGDYEGTANAMRSVISFSPGGLNANASYFLGLAYDKLGQTAKAIEQFALIARYNPDNVEVKEILRNLRAGRPALAGLGEQAPAEAEPAEEDDQATEAEATKEQKK</sequence>
<dbReference type="AlphaFoldDB" id="A0A1G2QER5"/>
<feature type="transmembrane region" description="Helical" evidence="3">
    <location>
        <begin position="84"/>
        <end position="104"/>
    </location>
</feature>
<dbReference type="InterPro" id="IPR019734">
    <property type="entry name" value="TPR_rpt"/>
</dbReference>
<dbReference type="PANTHER" id="PTHR12558:SF13">
    <property type="entry name" value="CELL DIVISION CYCLE PROTEIN 27 HOMOLOG"/>
    <property type="match status" value="1"/>
</dbReference>
<keyword evidence="3" id="KW-0472">Membrane</keyword>
<feature type="transmembrane region" description="Helical" evidence="3">
    <location>
        <begin position="240"/>
        <end position="257"/>
    </location>
</feature>